<gene>
    <name evidence="9" type="ORF">DN069_18885</name>
</gene>
<evidence type="ECO:0000256" key="7">
    <source>
        <dbReference type="ARBA" id="ARBA00023136"/>
    </source>
</evidence>
<keyword evidence="6 8" id="KW-1133">Transmembrane helix</keyword>
<accession>A0A2X0IKI7</accession>
<dbReference type="InterPro" id="IPR052017">
    <property type="entry name" value="TSUP"/>
</dbReference>
<comment type="subcellular location">
    <subcellularLocation>
        <location evidence="1 8">Cell membrane</location>
        <topology evidence="1 8">Multi-pass membrane protein</topology>
    </subcellularLocation>
</comment>
<feature type="transmembrane region" description="Helical" evidence="8">
    <location>
        <begin position="150"/>
        <end position="181"/>
    </location>
</feature>
<dbReference type="Proteomes" id="UP000248889">
    <property type="component" value="Unassembled WGS sequence"/>
</dbReference>
<dbReference type="AlphaFoldDB" id="A0A2X0IKI7"/>
<evidence type="ECO:0000256" key="4">
    <source>
        <dbReference type="ARBA" id="ARBA00022475"/>
    </source>
</evidence>
<keyword evidence="4 8" id="KW-1003">Cell membrane</keyword>
<reference evidence="9 10" key="1">
    <citation type="submission" date="2018-06" db="EMBL/GenBank/DDBJ databases">
        <title>Streptacidiphilus pinicola sp. nov., isolated from pine grove soil.</title>
        <authorList>
            <person name="Roh S.G."/>
            <person name="Park S."/>
            <person name="Kim M.-K."/>
            <person name="Yun B.-R."/>
            <person name="Park J."/>
            <person name="Kim M.J."/>
            <person name="Kim Y.S."/>
            <person name="Kim S.B."/>
        </authorList>
    </citation>
    <scope>NUCLEOTIDE SEQUENCE [LARGE SCALE GENOMIC DNA]</scope>
    <source>
        <strain evidence="9 10">MMS16-CNU450</strain>
    </source>
</reference>
<organism evidence="9 10">
    <name type="scientific">Streptacidiphilus pinicola</name>
    <dbReference type="NCBI Taxonomy" id="2219663"/>
    <lineage>
        <taxon>Bacteria</taxon>
        <taxon>Bacillati</taxon>
        <taxon>Actinomycetota</taxon>
        <taxon>Actinomycetes</taxon>
        <taxon>Kitasatosporales</taxon>
        <taxon>Streptomycetaceae</taxon>
        <taxon>Streptacidiphilus</taxon>
    </lineage>
</organism>
<name>A0A2X0IKI7_9ACTN</name>
<sequence>MTTAAGLAGASGWTQAGVALAGVGAGLINTVVGSGTLITFPVLLAAGLPPVTANVSNTLGLVPGSVSGVLGYRRELDGLAPLLRRLGVAALAGGLTGAVLLLALPAKAFEAAVPVLIAGALVLVLAQPLLAKRLAARAETRPRPANGGFALLVGVYLCGIYGGYFGAAQGVLLLGLMGVLLELPLQRINAVKNVLALAVNGIAAVFFLIDGPIDWRAALLIAAGSVVGGQLGALVGRRLPPPVLRGVIVAVGVVAITRVVLG</sequence>
<feature type="transmembrane region" description="Helical" evidence="8">
    <location>
        <begin position="243"/>
        <end position="261"/>
    </location>
</feature>
<comment type="caution">
    <text evidence="9">The sequence shown here is derived from an EMBL/GenBank/DDBJ whole genome shotgun (WGS) entry which is preliminary data.</text>
</comment>
<evidence type="ECO:0000256" key="1">
    <source>
        <dbReference type="ARBA" id="ARBA00004651"/>
    </source>
</evidence>
<dbReference type="EMBL" id="QKYN01000072">
    <property type="protein sequence ID" value="RAG84103.1"/>
    <property type="molecule type" value="Genomic_DNA"/>
</dbReference>
<dbReference type="PANTHER" id="PTHR30269:SF0">
    <property type="entry name" value="MEMBRANE TRANSPORTER PROTEIN YFCA-RELATED"/>
    <property type="match status" value="1"/>
</dbReference>
<comment type="similarity">
    <text evidence="2 8">Belongs to the 4-toluene sulfonate uptake permease (TSUP) (TC 2.A.102) family.</text>
</comment>
<evidence type="ECO:0000256" key="8">
    <source>
        <dbReference type="RuleBase" id="RU363041"/>
    </source>
</evidence>
<keyword evidence="10" id="KW-1185">Reference proteome</keyword>
<feature type="transmembrane region" description="Helical" evidence="8">
    <location>
        <begin position="111"/>
        <end position="130"/>
    </location>
</feature>
<evidence type="ECO:0000256" key="5">
    <source>
        <dbReference type="ARBA" id="ARBA00022692"/>
    </source>
</evidence>
<feature type="transmembrane region" description="Helical" evidence="8">
    <location>
        <begin position="82"/>
        <end position="104"/>
    </location>
</feature>
<evidence type="ECO:0000313" key="9">
    <source>
        <dbReference type="EMBL" id="RAG84103.1"/>
    </source>
</evidence>
<dbReference type="PANTHER" id="PTHR30269">
    <property type="entry name" value="TRANSMEMBRANE PROTEIN YFCA"/>
    <property type="match status" value="1"/>
</dbReference>
<evidence type="ECO:0000313" key="10">
    <source>
        <dbReference type="Proteomes" id="UP000248889"/>
    </source>
</evidence>
<evidence type="ECO:0000256" key="2">
    <source>
        <dbReference type="ARBA" id="ARBA00009142"/>
    </source>
</evidence>
<dbReference type="Pfam" id="PF01925">
    <property type="entry name" value="TauE"/>
    <property type="match status" value="1"/>
</dbReference>
<keyword evidence="3" id="KW-0813">Transport</keyword>
<dbReference type="GO" id="GO:0005886">
    <property type="term" value="C:plasma membrane"/>
    <property type="evidence" value="ECO:0007669"/>
    <property type="project" value="UniProtKB-SubCell"/>
</dbReference>
<feature type="transmembrane region" description="Helical" evidence="8">
    <location>
        <begin position="215"/>
        <end position="236"/>
    </location>
</feature>
<protein>
    <recommendedName>
        <fullName evidence="8">Probable membrane transporter protein</fullName>
    </recommendedName>
</protein>
<keyword evidence="7 8" id="KW-0472">Membrane</keyword>
<proteinExistence type="inferred from homology"/>
<keyword evidence="5 8" id="KW-0812">Transmembrane</keyword>
<evidence type="ECO:0000256" key="3">
    <source>
        <dbReference type="ARBA" id="ARBA00022448"/>
    </source>
</evidence>
<dbReference type="InterPro" id="IPR002781">
    <property type="entry name" value="TM_pro_TauE-like"/>
</dbReference>
<dbReference type="OrthoDB" id="3782574at2"/>
<evidence type="ECO:0000256" key="6">
    <source>
        <dbReference type="ARBA" id="ARBA00022989"/>
    </source>
</evidence>
<dbReference type="RefSeq" id="WP_111502281.1">
    <property type="nucleotide sequence ID" value="NZ_QKYN01000072.1"/>
</dbReference>
<feature type="transmembrane region" description="Helical" evidence="8">
    <location>
        <begin position="193"/>
        <end position="209"/>
    </location>
</feature>